<dbReference type="GO" id="GO:0003916">
    <property type="term" value="F:DNA topoisomerase activity"/>
    <property type="evidence" value="ECO:0007669"/>
    <property type="project" value="InterPro"/>
</dbReference>
<dbReference type="Pfam" id="PF01131">
    <property type="entry name" value="Topoisom_bac"/>
    <property type="match status" value="1"/>
</dbReference>
<dbReference type="AlphaFoldDB" id="A0AA45A8U6"/>
<dbReference type="EMBL" id="MCSB01000013">
    <property type="protein sequence ID" value="PME29325.1"/>
    <property type="molecule type" value="Genomic_DNA"/>
</dbReference>
<sequence>MTQSNSAHEPIEIIVDEHELAETYKLLAQKHKSSSNDSYLHMSKTLNTLEAFEKANNTGACEYQTARVVLQSNKSGSVVVELETHVLVEPGWTEHLSIDIESAVDVGITKADLAAFKQGNFSVEISKPQAISNLTVEDLLSLMDKYMIGRPSTYADVLCDLTKASNLLSIDGDNVRLTTLGLSMAEHLASEMLDEFSSTFSLIFGQDLEKIGQGKMSPLDVLIKYLPLVANENESDDFRENAWHTLSDISIEVY</sequence>
<accession>A0AA45A8U6</accession>
<dbReference type="Proteomes" id="UP000239763">
    <property type="component" value="Unassembled WGS sequence"/>
</dbReference>
<evidence type="ECO:0000259" key="2">
    <source>
        <dbReference type="PROSITE" id="PS52039"/>
    </source>
</evidence>
<feature type="domain" description="Topo IA-type catalytic" evidence="2">
    <location>
        <begin position="1"/>
        <end position="233"/>
    </location>
</feature>
<keyword evidence="1" id="KW-0413">Isomerase</keyword>
<dbReference type="GO" id="GO:0003677">
    <property type="term" value="F:DNA binding"/>
    <property type="evidence" value="ECO:0007669"/>
    <property type="project" value="InterPro"/>
</dbReference>
<reference evidence="3 4" key="1">
    <citation type="journal article" date="2018" name="Nature">
        <title>A major lineage of non-tailed dsDNA viruses as unrecognized killers of marine bacteria.</title>
        <authorList>
            <person name="Kauffman K.M."/>
            <person name="Hussain F.A."/>
            <person name="Yang J."/>
            <person name="Arevalo P."/>
            <person name="Brown J.M."/>
            <person name="Chang W.K."/>
            <person name="VanInsberghe D."/>
            <person name="Elsherbini J."/>
            <person name="Sharma R.S."/>
            <person name="Cutler M.B."/>
            <person name="Kelly L."/>
            <person name="Polz M.F."/>
        </authorList>
    </citation>
    <scope>NUCLEOTIDE SEQUENCE [LARGE SCALE GENOMIC DNA]</scope>
    <source>
        <strain evidence="3 4">10N.286.55.E1</strain>
    </source>
</reference>
<proteinExistence type="predicted"/>
<comment type="caution">
    <text evidence="3">The sequence shown here is derived from an EMBL/GenBank/DDBJ whole genome shotgun (WGS) entry which is preliminary data.</text>
</comment>
<gene>
    <name evidence="3" type="ORF">BCV38_04405</name>
</gene>
<evidence type="ECO:0000256" key="1">
    <source>
        <dbReference type="ARBA" id="ARBA00023235"/>
    </source>
</evidence>
<dbReference type="PROSITE" id="PS52039">
    <property type="entry name" value="TOPO_IA_2"/>
    <property type="match status" value="1"/>
</dbReference>
<dbReference type="InterPro" id="IPR023405">
    <property type="entry name" value="Topo_IA_core_domain"/>
</dbReference>
<dbReference type="RefSeq" id="WP_133148334.1">
    <property type="nucleotide sequence ID" value="NZ_JAAHTI010000001.1"/>
</dbReference>
<evidence type="ECO:0000313" key="4">
    <source>
        <dbReference type="Proteomes" id="UP000239763"/>
    </source>
</evidence>
<dbReference type="Gene3D" id="2.60.510.20">
    <property type="match status" value="1"/>
</dbReference>
<protein>
    <recommendedName>
        <fullName evidence="2">Topo IA-type catalytic domain-containing protein</fullName>
    </recommendedName>
</protein>
<dbReference type="Gene3D" id="1.10.460.10">
    <property type="entry name" value="Topoisomerase I, domain 2"/>
    <property type="match status" value="1"/>
</dbReference>
<dbReference type="InterPro" id="IPR013824">
    <property type="entry name" value="Topo_IA_cen_sub1"/>
</dbReference>
<dbReference type="SUPFAM" id="SSF56712">
    <property type="entry name" value="Prokaryotic type I DNA topoisomerase"/>
    <property type="match status" value="1"/>
</dbReference>
<evidence type="ECO:0000313" key="3">
    <source>
        <dbReference type="EMBL" id="PME29325.1"/>
    </source>
</evidence>
<name>A0AA45A8U6_9VIBR</name>
<organism evidence="3 4">
    <name type="scientific">Vibrio lentus</name>
    <dbReference type="NCBI Taxonomy" id="136468"/>
    <lineage>
        <taxon>Bacteria</taxon>
        <taxon>Pseudomonadati</taxon>
        <taxon>Pseudomonadota</taxon>
        <taxon>Gammaproteobacteria</taxon>
        <taxon>Vibrionales</taxon>
        <taxon>Vibrionaceae</taxon>
        <taxon>Vibrio</taxon>
    </lineage>
</organism>
<dbReference type="GO" id="GO:0006265">
    <property type="term" value="P:DNA topological change"/>
    <property type="evidence" value="ECO:0007669"/>
    <property type="project" value="InterPro"/>
</dbReference>
<dbReference type="InterPro" id="IPR013497">
    <property type="entry name" value="Topo_IA_cen"/>
</dbReference>
<keyword evidence="4" id="KW-1185">Reference proteome</keyword>